<dbReference type="PANTHER" id="PTHR41532:SF1">
    <property type="entry name" value="FIXS PROTEIN"/>
    <property type="match status" value="1"/>
</dbReference>
<proteinExistence type="predicted"/>
<name>A0A2H9TA76_9ZZZZ</name>
<dbReference type="EMBL" id="NSIT01000029">
    <property type="protein sequence ID" value="PJE80165.1"/>
    <property type="molecule type" value="Genomic_DNA"/>
</dbReference>
<dbReference type="InterPro" id="IPR004714">
    <property type="entry name" value="Cyt_oxidase_maturation_cbb3"/>
</dbReference>
<keyword evidence="1" id="KW-0472">Membrane</keyword>
<evidence type="ECO:0000256" key="1">
    <source>
        <dbReference type="SAM" id="Phobius"/>
    </source>
</evidence>
<sequence length="60" mass="6918">MKSLALLIPIAFFFVVIALLIFFWAVNRGQFDDLEGPAHSILHEEDHTKHSVVKNNKRQD</sequence>
<dbReference type="AlphaFoldDB" id="A0A2H9TA76"/>
<evidence type="ECO:0008006" key="3">
    <source>
        <dbReference type="Google" id="ProtNLM"/>
    </source>
</evidence>
<keyword evidence="1" id="KW-0812">Transmembrane</keyword>
<reference evidence="2" key="1">
    <citation type="journal article" date="2017" name="Appl. Environ. Microbiol.">
        <title>Molecular characterization of an Endozoicomonas-like organism causing infection in king scallop Pecten maximus L.</title>
        <authorList>
            <person name="Cano I."/>
            <person name="van Aerle R."/>
            <person name="Ross S."/>
            <person name="Verner-Jeffreys D.W."/>
            <person name="Paley R.K."/>
            <person name="Rimmer G."/>
            <person name="Ryder D."/>
            <person name="Hooper P."/>
            <person name="Stone D."/>
            <person name="Feist S.W."/>
        </authorList>
    </citation>
    <scope>NUCLEOTIDE SEQUENCE</scope>
</reference>
<accession>A0A2H9TA76</accession>
<dbReference type="PANTHER" id="PTHR41532">
    <property type="entry name" value="FIXS PROTEIN"/>
    <property type="match status" value="1"/>
</dbReference>
<keyword evidence="1" id="KW-1133">Transmembrane helix</keyword>
<gene>
    <name evidence="2" type="ORF">CI610_00853</name>
</gene>
<dbReference type="NCBIfam" id="TIGR00847">
    <property type="entry name" value="ccoS"/>
    <property type="match status" value="1"/>
</dbReference>
<protein>
    <recommendedName>
        <fullName evidence="3">Cytochrome oxidase maturation protein cbb3-type</fullName>
    </recommendedName>
</protein>
<dbReference type="Pfam" id="PF03597">
    <property type="entry name" value="FixS"/>
    <property type="match status" value="1"/>
</dbReference>
<organism evidence="2">
    <name type="scientific">invertebrate metagenome</name>
    <dbReference type="NCBI Taxonomy" id="1711999"/>
    <lineage>
        <taxon>unclassified sequences</taxon>
        <taxon>metagenomes</taxon>
        <taxon>organismal metagenomes</taxon>
    </lineage>
</organism>
<feature type="transmembrane region" description="Helical" evidence="1">
    <location>
        <begin position="6"/>
        <end position="26"/>
    </location>
</feature>
<evidence type="ECO:0000313" key="2">
    <source>
        <dbReference type="EMBL" id="PJE80165.1"/>
    </source>
</evidence>
<comment type="caution">
    <text evidence="2">The sequence shown here is derived from an EMBL/GenBank/DDBJ whole genome shotgun (WGS) entry which is preliminary data.</text>
</comment>